<sequence>MPPSHLIVVCCHGIWLGGPSKGLEDSEWLIADFQRGETPTFVEHARAGIRLLAEHGRDAILAYSGGPTRRETQLSEAQSYANIARENAYWSYLILEGQIILEERGLDSYHNVLFSLTLFFSRFGVWPRHMTIVSHAFKRPRLIDGHCVAIGWPLDRASFVGIDPQGLAGKEDAVEGAARAIGEWMDDPHGRGASLKGKRAKRNPWGVGQGMFEKGVEASVRENAKLPARGESDDETLEGTVRPSLPYGLHQKLNSLLYHFRAEPVPNPVKYTVVNLQSANLRQRLHKRRGKLMRYQLVIPPREEKQLLAPQPPRINQRRQPRTLSLRQGKLRERTVREQEPLGVVRLTDSNEVPREEPAPEELRAAVELRPSRPATHEA</sequence>
<dbReference type="EMBL" id="CDPU01000025">
    <property type="protein sequence ID" value="CEO51943.1"/>
    <property type="molecule type" value="Genomic_DNA"/>
</dbReference>
<dbReference type="AlphaFoldDB" id="A0A0B7K3K8"/>
<dbReference type="GO" id="GO:0005737">
    <property type="term" value="C:cytoplasm"/>
    <property type="evidence" value="ECO:0007669"/>
    <property type="project" value="TreeGrafter"/>
</dbReference>
<reference evidence="3" key="1">
    <citation type="submission" date="2015-01" db="EMBL/GenBank/DDBJ databases">
        <authorList>
            <person name="Durling Mikael"/>
        </authorList>
    </citation>
    <scope>NUCLEOTIDE SEQUENCE</scope>
</reference>
<organism evidence="3">
    <name type="scientific">Bionectria ochroleuca</name>
    <name type="common">Gliocladium roseum</name>
    <dbReference type="NCBI Taxonomy" id="29856"/>
    <lineage>
        <taxon>Eukaryota</taxon>
        <taxon>Fungi</taxon>
        <taxon>Dikarya</taxon>
        <taxon>Ascomycota</taxon>
        <taxon>Pezizomycotina</taxon>
        <taxon>Sordariomycetes</taxon>
        <taxon>Hypocreomycetidae</taxon>
        <taxon>Hypocreales</taxon>
        <taxon>Bionectriaceae</taxon>
        <taxon>Clonostachys</taxon>
    </lineage>
</organism>
<feature type="domain" description="DUF218" evidence="2">
    <location>
        <begin position="13"/>
        <end position="142"/>
    </location>
</feature>
<accession>A0A0B7K3K8</accession>
<dbReference type="Pfam" id="PF02698">
    <property type="entry name" value="DUF218"/>
    <property type="match status" value="1"/>
</dbReference>
<dbReference type="PANTHER" id="PTHR28110">
    <property type="entry name" value="TRANSMEMBRANE PROTEIN"/>
    <property type="match status" value="1"/>
</dbReference>
<protein>
    <recommendedName>
        <fullName evidence="2">DUF218 domain-containing protein</fullName>
    </recommendedName>
</protein>
<dbReference type="PANTHER" id="PTHR28110:SF1">
    <property type="entry name" value="TRANSMEMBRANE PROTEIN"/>
    <property type="match status" value="1"/>
</dbReference>
<evidence type="ECO:0000259" key="2">
    <source>
        <dbReference type="Pfam" id="PF02698"/>
    </source>
</evidence>
<feature type="compositionally biased region" description="Basic and acidic residues" evidence="1">
    <location>
        <begin position="330"/>
        <end position="340"/>
    </location>
</feature>
<proteinExistence type="predicted"/>
<name>A0A0B7K3K8_BIOOC</name>
<dbReference type="InterPro" id="IPR003848">
    <property type="entry name" value="DUF218"/>
</dbReference>
<evidence type="ECO:0000256" key="1">
    <source>
        <dbReference type="SAM" id="MobiDB-lite"/>
    </source>
</evidence>
<feature type="region of interest" description="Disordered" evidence="1">
    <location>
        <begin position="310"/>
        <end position="379"/>
    </location>
</feature>
<dbReference type="InterPro" id="IPR055323">
    <property type="entry name" value="C57A10.07/YOR238W"/>
</dbReference>
<gene>
    <name evidence="3" type="ORF">BN869_000008001_1</name>
</gene>
<feature type="compositionally biased region" description="Basic and acidic residues" evidence="1">
    <location>
        <begin position="352"/>
        <end position="379"/>
    </location>
</feature>
<evidence type="ECO:0000313" key="3">
    <source>
        <dbReference type="EMBL" id="CEO51943.1"/>
    </source>
</evidence>